<dbReference type="EMBL" id="FOSF01000013">
    <property type="protein sequence ID" value="SFJ99956.1"/>
    <property type="molecule type" value="Genomic_DNA"/>
</dbReference>
<feature type="transmembrane region" description="Helical" evidence="1">
    <location>
        <begin position="6"/>
        <end position="25"/>
    </location>
</feature>
<gene>
    <name evidence="2" type="ORF">SAMN04487865_101318</name>
</gene>
<proteinExistence type="predicted"/>
<reference evidence="2 3" key="1">
    <citation type="submission" date="2016-10" db="EMBL/GenBank/DDBJ databases">
        <authorList>
            <person name="Varghese N."/>
            <person name="Submissions S."/>
        </authorList>
    </citation>
    <scope>NUCLEOTIDE SEQUENCE [LARGE SCALE GENOMIC DNA]</scope>
    <source>
        <strain evidence="2 3">22B</strain>
    </source>
</reference>
<evidence type="ECO:0000256" key="1">
    <source>
        <dbReference type="SAM" id="Phobius"/>
    </source>
</evidence>
<keyword evidence="1" id="KW-0472">Membrane</keyword>
<evidence type="ECO:0000313" key="3">
    <source>
        <dbReference type="Proteomes" id="UP000243374"/>
    </source>
</evidence>
<name>A0A662ZA42_9GAMM</name>
<protein>
    <submittedName>
        <fullName evidence="2">Uncharacterized protein</fullName>
    </submittedName>
</protein>
<keyword evidence="1" id="KW-0812">Transmembrane</keyword>
<dbReference type="AlphaFoldDB" id="A0A662ZA42"/>
<sequence>MSDLAIVILGVVAIILEFCMFVYAVRWGNKFLLA</sequence>
<keyword evidence="1" id="KW-1133">Transmembrane helix</keyword>
<accession>A0A662ZA42</accession>
<organism evidence="2 3">
    <name type="scientific">Succinivibrio dextrinosolvens</name>
    <dbReference type="NCBI Taxonomy" id="83771"/>
    <lineage>
        <taxon>Bacteria</taxon>
        <taxon>Pseudomonadati</taxon>
        <taxon>Pseudomonadota</taxon>
        <taxon>Gammaproteobacteria</taxon>
        <taxon>Aeromonadales</taxon>
        <taxon>Succinivibrionaceae</taxon>
        <taxon>Succinivibrio</taxon>
    </lineage>
</organism>
<dbReference type="Proteomes" id="UP000243374">
    <property type="component" value="Unassembled WGS sequence"/>
</dbReference>
<keyword evidence="3" id="KW-1185">Reference proteome</keyword>
<evidence type="ECO:0000313" key="2">
    <source>
        <dbReference type="EMBL" id="SFJ99956.1"/>
    </source>
</evidence>